<organism evidence="2 3">
    <name type="scientific">Tuber borchii</name>
    <name type="common">White truffle</name>
    <dbReference type="NCBI Taxonomy" id="42251"/>
    <lineage>
        <taxon>Eukaryota</taxon>
        <taxon>Fungi</taxon>
        <taxon>Dikarya</taxon>
        <taxon>Ascomycota</taxon>
        <taxon>Pezizomycotina</taxon>
        <taxon>Pezizomycetes</taxon>
        <taxon>Pezizales</taxon>
        <taxon>Tuberaceae</taxon>
        <taxon>Tuber</taxon>
    </lineage>
</organism>
<gene>
    <name evidence="2" type="ORF">B9Z19DRAFT_1131923</name>
</gene>
<keyword evidence="1" id="KW-0472">Membrane</keyword>
<evidence type="ECO:0000313" key="2">
    <source>
        <dbReference type="EMBL" id="PUU75087.1"/>
    </source>
</evidence>
<comment type="caution">
    <text evidence="2">The sequence shown here is derived from an EMBL/GenBank/DDBJ whole genome shotgun (WGS) entry which is preliminary data.</text>
</comment>
<keyword evidence="1" id="KW-1133">Transmembrane helix</keyword>
<dbReference type="Proteomes" id="UP000244722">
    <property type="component" value="Unassembled WGS sequence"/>
</dbReference>
<keyword evidence="1" id="KW-0812">Transmembrane</keyword>
<name>A0A2T6ZHV9_TUBBO</name>
<feature type="transmembrane region" description="Helical" evidence="1">
    <location>
        <begin position="98"/>
        <end position="121"/>
    </location>
</feature>
<keyword evidence="3" id="KW-1185">Reference proteome</keyword>
<evidence type="ECO:0000313" key="3">
    <source>
        <dbReference type="Proteomes" id="UP000244722"/>
    </source>
</evidence>
<sequence length="1339" mass="155022">MDEARFYIDLAAKVYRNRAFNMDTLKSIALSDFGGSLGRYTWIVIKPVATHLLLNEVFSHCITPFVLLCWDIWANDAQYPLRTLHWLNLWVPITINKIVLYPSVSIAVVPLLMAAFTLSYLRVIQGNGVHPLELWFWQTCGDEFDWRLQYRLAQVLEERQIRRREETYRDILETPLLTDDEFIDVITVVDGIRTRKETAHQAQLDSYREYSQENNTFPTIPVLDRYYRAGWGTSIYMLREFDSNHRFCRPVRWHTDIRTGVIDCFNGYKTRHSGDLMANHEDLVVGSISVMRPADIRPALKLIKGVFNHLKFFSTTYMRSGLHAQRQKWCEGIAVHVEYLHFPPEFERGTVRKLDVDVVERDERETQSTGDGKESVYVQKDRELINILTITVDKYCVATFYVAHMLRTPNSESLEELRRLFRFLMSPLRTKIWLDLPRGIAALDATMEHCYRGRRAPDEPYPKRRPFREFPGSLMRYPSFKDVGPADHFYVDRPVELNFPRGSRDCPLGLHANIVDYANRSCPCFSGNFDFRDLLDTILRSYSFIPYSEHMGAGRDEEGQPTGFTIPDCWAEQRVSFDYEEFISWMLAGDRYLPLLYHLRTGGVRKPIMPVLRNLSEGDANRAREAYEVQLEVYQNDQRNFARALRNPVGFEQDDRTLGYVIGTGVGIALAFRLLLTCEIPRVTAERLSHYGYMENIEVHPWATETALFRPLPEIGVLSSEGNALGTYQLELAFDRAFNRRDPEPASTVVDGLIVDSERYKFFQTHELLPATLEREIRRSFAEMGMEYPGWVRPPPSAGENEQSEIEDLRESLGPRIIRNRLRSNGNFRQEISVTNYAVSSLIKHSFNQSDDLGLADEAVENPRQNLLVYARFLLLIQAHFGGTDMMLGQGIDGLVAGILGGSWYRSLPPEEQERMQNLRNWYTADREAARNATRRLREDVCTETLIVMLMHEISKFEGLDGRRRTALNLEVMRENYAAYTNESIYQTHEARSVMDRLQLGGVFQYEEPFWYKRLQVRIGPLLAEGEILAALGVEWQCGFRDMDEILYHLVGEVEKFTKLNELQIELSRLLVNVCVDAGIPIDYTGPRRNIAKHIIPDTLNAILRSVHTASEVISRGISRAILFVGNFIRHPPGWTPSPFPPARPDRIVDDFPDVVEPPPATTWQLPIWCTYLLNDLTLYDQTHQTPPPSNPRRVDELNALISLLILDPPITPNDQIQYTKWWSRRVRFQAVRIADEHIELFRLPDLDLINPTLEGTYYYPGDEFGMDLDALDLIRRENVRARGVALQRALDEENADDGGSDSEMERRRRASDLAWRGWSLDVRDYFRFAPARRWRDEL</sequence>
<proteinExistence type="predicted"/>
<evidence type="ECO:0000256" key="1">
    <source>
        <dbReference type="SAM" id="Phobius"/>
    </source>
</evidence>
<reference evidence="2 3" key="1">
    <citation type="submission" date="2017-04" db="EMBL/GenBank/DDBJ databases">
        <title>Draft genome sequence of Tuber borchii Vittad., a whitish edible truffle.</title>
        <authorList>
            <consortium name="DOE Joint Genome Institute"/>
            <person name="Murat C."/>
            <person name="Kuo A."/>
            <person name="Barry K.W."/>
            <person name="Clum A."/>
            <person name="Dockter R.B."/>
            <person name="Fauchery L."/>
            <person name="Iotti M."/>
            <person name="Kohler A."/>
            <person name="Labutti K."/>
            <person name="Lindquist E.A."/>
            <person name="Lipzen A."/>
            <person name="Ohm R.A."/>
            <person name="Wang M."/>
            <person name="Grigoriev I.V."/>
            <person name="Zambonelli A."/>
            <person name="Martin F.M."/>
        </authorList>
    </citation>
    <scope>NUCLEOTIDE SEQUENCE [LARGE SCALE GENOMIC DNA]</scope>
    <source>
        <strain evidence="2 3">Tbo3840</strain>
    </source>
</reference>
<dbReference type="OrthoDB" id="5390479at2759"/>
<dbReference type="STRING" id="42251.A0A2T6ZHV9"/>
<dbReference type="EMBL" id="NESQ01000251">
    <property type="protein sequence ID" value="PUU75087.1"/>
    <property type="molecule type" value="Genomic_DNA"/>
</dbReference>
<protein>
    <submittedName>
        <fullName evidence="2">Uncharacterized protein</fullName>
    </submittedName>
</protein>
<accession>A0A2T6ZHV9</accession>